<sequence length="344" mass="39940">MEEPSVFTLSNKRIMSEKLKRARTYAGSSSMVNPMRDLGLYNYPNDQKVFSSKYDSNSVKYQDENVGGNHQLNSSFIHQPQPIKITGLQPRFINSDEQKSFNRESLASTMELSNDPKSPISYSTLINTTGHLLTLKNDDNVSTDEFINLDEKNNDSNYTFNKHSKYTKVDIEIPKVQLADSDEPLDLSSISNKFLTDTSPFYQTREFNPVDTTDTGILLKILNYEFESIPDESDIDDDNDNVDDYLDENSQNIVPWYRNILNFNFFRSVIDANKVLSKDEYNEKFPWDKFYEPELFEFPETDDINVLNEDMIPRSYHDTIASSTDFSKKQYNYVSTRRKLNTEI</sequence>
<name>A0AAV5R648_PICKL</name>
<dbReference type="Proteomes" id="UP001378960">
    <property type="component" value="Unassembled WGS sequence"/>
</dbReference>
<gene>
    <name evidence="1" type="ORF">DAPK24_035540</name>
</gene>
<accession>A0AAV5R648</accession>
<dbReference type="AlphaFoldDB" id="A0AAV5R648"/>
<proteinExistence type="predicted"/>
<evidence type="ECO:0000313" key="1">
    <source>
        <dbReference type="EMBL" id="GMM46979.1"/>
    </source>
</evidence>
<protein>
    <submittedName>
        <fullName evidence="1">Uncharacterized protein</fullName>
    </submittedName>
</protein>
<keyword evidence="2" id="KW-1185">Reference proteome</keyword>
<reference evidence="1 2" key="1">
    <citation type="journal article" date="2023" name="Elife">
        <title>Identification of key yeast species and microbe-microbe interactions impacting larval growth of Drosophila in the wild.</title>
        <authorList>
            <person name="Mure A."/>
            <person name="Sugiura Y."/>
            <person name="Maeda R."/>
            <person name="Honda K."/>
            <person name="Sakurai N."/>
            <person name="Takahashi Y."/>
            <person name="Watada M."/>
            <person name="Katoh T."/>
            <person name="Gotoh A."/>
            <person name="Gotoh Y."/>
            <person name="Taniguchi I."/>
            <person name="Nakamura K."/>
            <person name="Hayashi T."/>
            <person name="Katayama T."/>
            <person name="Uemura T."/>
            <person name="Hattori Y."/>
        </authorList>
    </citation>
    <scope>NUCLEOTIDE SEQUENCE [LARGE SCALE GENOMIC DNA]</scope>
    <source>
        <strain evidence="1 2">PK-24</strain>
    </source>
</reference>
<dbReference type="EMBL" id="BTGB01000005">
    <property type="protein sequence ID" value="GMM46979.1"/>
    <property type="molecule type" value="Genomic_DNA"/>
</dbReference>
<organism evidence="1 2">
    <name type="scientific">Pichia kluyveri</name>
    <name type="common">Yeast</name>
    <dbReference type="NCBI Taxonomy" id="36015"/>
    <lineage>
        <taxon>Eukaryota</taxon>
        <taxon>Fungi</taxon>
        <taxon>Dikarya</taxon>
        <taxon>Ascomycota</taxon>
        <taxon>Saccharomycotina</taxon>
        <taxon>Pichiomycetes</taxon>
        <taxon>Pichiales</taxon>
        <taxon>Pichiaceae</taxon>
        <taxon>Pichia</taxon>
    </lineage>
</organism>
<comment type="caution">
    <text evidence="1">The sequence shown here is derived from an EMBL/GenBank/DDBJ whole genome shotgun (WGS) entry which is preliminary data.</text>
</comment>
<evidence type="ECO:0000313" key="2">
    <source>
        <dbReference type="Proteomes" id="UP001378960"/>
    </source>
</evidence>